<protein>
    <submittedName>
        <fullName evidence="1">Uncharacterized protein</fullName>
    </submittedName>
</protein>
<sequence>MVLQMHLVRHGDVADPALGFRVGRQHPQVLASEVLAQVAGGIELSWTRSSTTSTRGWFGSIASAAPTHKKQRLGRSFSSLTKTHIAARNTGLSCRSWLATLGAATAVDVTGAADGPPLLHDAVGGDCLDGIIPPSVVALEGGLDRGGERGDQALLD</sequence>
<accession>A0AA38R2T8</accession>
<dbReference type="AlphaFoldDB" id="A0AA38R2T8"/>
<reference evidence="1" key="1">
    <citation type="submission" date="2022-07" db="EMBL/GenBank/DDBJ databases">
        <title>Fungi with potential for degradation of polypropylene.</title>
        <authorList>
            <person name="Gostincar C."/>
        </authorList>
    </citation>
    <scope>NUCLEOTIDE SEQUENCE</scope>
    <source>
        <strain evidence="1">EXF-13308</strain>
    </source>
</reference>
<evidence type="ECO:0000313" key="1">
    <source>
        <dbReference type="EMBL" id="KAJ9133850.1"/>
    </source>
</evidence>
<gene>
    <name evidence="1" type="ORF">NKR23_g10460</name>
</gene>
<dbReference type="Proteomes" id="UP001174694">
    <property type="component" value="Unassembled WGS sequence"/>
</dbReference>
<proteinExistence type="predicted"/>
<dbReference type="EMBL" id="JANBVO010000047">
    <property type="protein sequence ID" value="KAJ9133850.1"/>
    <property type="molecule type" value="Genomic_DNA"/>
</dbReference>
<keyword evidence="2" id="KW-1185">Reference proteome</keyword>
<evidence type="ECO:0000313" key="2">
    <source>
        <dbReference type="Proteomes" id="UP001174694"/>
    </source>
</evidence>
<comment type="caution">
    <text evidence="1">The sequence shown here is derived from an EMBL/GenBank/DDBJ whole genome shotgun (WGS) entry which is preliminary data.</text>
</comment>
<name>A0AA38R2T8_9PEZI</name>
<organism evidence="1 2">
    <name type="scientific">Pleurostoma richardsiae</name>
    <dbReference type="NCBI Taxonomy" id="41990"/>
    <lineage>
        <taxon>Eukaryota</taxon>
        <taxon>Fungi</taxon>
        <taxon>Dikarya</taxon>
        <taxon>Ascomycota</taxon>
        <taxon>Pezizomycotina</taxon>
        <taxon>Sordariomycetes</taxon>
        <taxon>Sordariomycetidae</taxon>
        <taxon>Calosphaeriales</taxon>
        <taxon>Pleurostomataceae</taxon>
        <taxon>Pleurostoma</taxon>
    </lineage>
</organism>